<dbReference type="InterPro" id="IPR013815">
    <property type="entry name" value="ATP_grasp_subdomain_1"/>
</dbReference>
<keyword evidence="5" id="KW-0479">Metal-binding</keyword>
<dbReference type="PANTHER" id="PTHR11405:SF53">
    <property type="entry name" value="CARBAMOYL-PHOSPHATE SYNTHASE [AMMONIA], MITOCHONDRIAL"/>
    <property type="match status" value="1"/>
</dbReference>
<dbReference type="InterPro" id="IPR016185">
    <property type="entry name" value="PreATP-grasp_dom_sf"/>
</dbReference>
<evidence type="ECO:0000256" key="12">
    <source>
        <dbReference type="PROSITE-ProRule" id="PRU00409"/>
    </source>
</evidence>
<dbReference type="GO" id="GO:0004088">
    <property type="term" value="F:carbamoyl-phosphate synthase (glutamine-hydrolyzing) activity"/>
    <property type="evidence" value="ECO:0007669"/>
    <property type="project" value="TreeGrafter"/>
</dbReference>
<dbReference type="InterPro" id="IPR005479">
    <property type="entry name" value="CPAse_ATP-bd"/>
</dbReference>
<evidence type="ECO:0000256" key="8">
    <source>
        <dbReference type="ARBA" id="ARBA00022840"/>
    </source>
</evidence>
<evidence type="ECO:0000256" key="1">
    <source>
        <dbReference type="ARBA" id="ARBA00001936"/>
    </source>
</evidence>
<dbReference type="EMBL" id="PNFV01000001">
    <property type="protein sequence ID" value="PMB83290.1"/>
    <property type="molecule type" value="Genomic_DNA"/>
</dbReference>
<dbReference type="GO" id="GO:0005737">
    <property type="term" value="C:cytoplasm"/>
    <property type="evidence" value="ECO:0007669"/>
    <property type="project" value="TreeGrafter"/>
</dbReference>
<accession>A0A2J6NPP4</accession>
<evidence type="ECO:0000256" key="9">
    <source>
        <dbReference type="ARBA" id="ARBA00022975"/>
    </source>
</evidence>
<dbReference type="OrthoDB" id="9804197at2"/>
<evidence type="ECO:0000256" key="7">
    <source>
        <dbReference type="ARBA" id="ARBA00022741"/>
    </source>
</evidence>
<dbReference type="InterPro" id="IPR005483">
    <property type="entry name" value="CPSase_dom"/>
</dbReference>
<feature type="domain" description="ATP-grasp" evidence="13">
    <location>
        <begin position="133"/>
        <end position="327"/>
    </location>
</feature>
<reference evidence="14 15" key="1">
    <citation type="submission" date="2017-09" db="EMBL/GenBank/DDBJ databases">
        <title>Bacterial strain isolated from the female urinary microbiota.</title>
        <authorList>
            <person name="Thomas-White K."/>
            <person name="Kumar N."/>
            <person name="Forster S."/>
            <person name="Putonti C."/>
            <person name="Lawley T."/>
            <person name="Wolfe A.J."/>
        </authorList>
    </citation>
    <scope>NUCLEOTIDE SEQUENCE [LARGE SCALE GENOMIC DNA]</scope>
    <source>
        <strain evidence="14 15">UMB0683</strain>
    </source>
</reference>
<organism evidence="14 15">
    <name type="scientific">Limosilactobacillus pontis</name>
    <dbReference type="NCBI Taxonomy" id="35787"/>
    <lineage>
        <taxon>Bacteria</taxon>
        <taxon>Bacillati</taxon>
        <taxon>Bacillota</taxon>
        <taxon>Bacilli</taxon>
        <taxon>Lactobacillales</taxon>
        <taxon>Lactobacillaceae</taxon>
        <taxon>Limosilactobacillus</taxon>
    </lineage>
</organism>
<dbReference type="PRINTS" id="PR00098">
    <property type="entry name" value="CPSASE"/>
</dbReference>
<evidence type="ECO:0000256" key="4">
    <source>
        <dbReference type="ARBA" id="ARBA00022598"/>
    </source>
</evidence>
<proteinExistence type="inferred from homology"/>
<dbReference type="InterPro" id="IPR036897">
    <property type="entry name" value="CarbamoylP_synth_lsu_oligo_sf"/>
</dbReference>
<dbReference type="Proteomes" id="UP000239920">
    <property type="component" value="Unassembled WGS sequence"/>
</dbReference>
<comment type="cofactor">
    <cofactor evidence="1">
        <name>Mn(2+)</name>
        <dbReference type="ChEBI" id="CHEBI:29035"/>
    </cofactor>
</comment>
<dbReference type="FunFam" id="3.40.50.20:FF:000001">
    <property type="entry name" value="Carbamoyl-phosphate synthase large chain"/>
    <property type="match status" value="1"/>
</dbReference>
<name>A0A2J6NPP4_9LACO</name>
<gene>
    <name evidence="14" type="ORF">CK797_00390</name>
</gene>
<keyword evidence="9" id="KW-0665">Pyrimidine biosynthesis</keyword>
<dbReference type="GO" id="GO:0046872">
    <property type="term" value="F:metal ion binding"/>
    <property type="evidence" value="ECO:0007669"/>
    <property type="project" value="UniProtKB-KW"/>
</dbReference>
<evidence type="ECO:0000256" key="6">
    <source>
        <dbReference type="ARBA" id="ARBA00022737"/>
    </source>
</evidence>
<comment type="cofactor">
    <cofactor evidence="2">
        <name>Mg(2+)</name>
        <dbReference type="ChEBI" id="CHEBI:18420"/>
    </cofactor>
</comment>
<dbReference type="InterPro" id="IPR005480">
    <property type="entry name" value="CPSase_lsu_oligo"/>
</dbReference>
<dbReference type="SUPFAM" id="SSF56059">
    <property type="entry name" value="Glutathione synthetase ATP-binding domain-like"/>
    <property type="match status" value="1"/>
</dbReference>
<dbReference type="RefSeq" id="WP_104687851.1">
    <property type="nucleotide sequence ID" value="NZ_JBKTHY010000003.1"/>
</dbReference>
<evidence type="ECO:0000256" key="11">
    <source>
        <dbReference type="ARBA" id="ARBA00047359"/>
    </source>
</evidence>
<dbReference type="Pfam" id="PF25596">
    <property type="entry name" value="CPSase_L_D1"/>
    <property type="match status" value="2"/>
</dbReference>
<dbReference type="Pfam" id="PF02787">
    <property type="entry name" value="CPSase_L_D3"/>
    <property type="match status" value="1"/>
</dbReference>
<evidence type="ECO:0000259" key="13">
    <source>
        <dbReference type="PROSITE" id="PS50975"/>
    </source>
</evidence>
<dbReference type="InterPro" id="IPR011761">
    <property type="entry name" value="ATP-grasp"/>
</dbReference>
<keyword evidence="10" id="KW-0464">Manganese</keyword>
<comment type="catalytic activity">
    <reaction evidence="11">
        <text>hydrogencarbonate + NH4(+) + 2 ATP = carbamoyl phosphate + 2 ADP + phosphate + 2 H(+)</text>
        <dbReference type="Rhea" id="RHEA:18029"/>
        <dbReference type="ChEBI" id="CHEBI:15378"/>
        <dbReference type="ChEBI" id="CHEBI:17544"/>
        <dbReference type="ChEBI" id="CHEBI:28938"/>
        <dbReference type="ChEBI" id="CHEBI:30616"/>
        <dbReference type="ChEBI" id="CHEBI:43474"/>
        <dbReference type="ChEBI" id="CHEBI:58228"/>
        <dbReference type="ChEBI" id="CHEBI:456216"/>
        <dbReference type="EC" id="6.3.4.16"/>
    </reaction>
</comment>
<evidence type="ECO:0000256" key="2">
    <source>
        <dbReference type="ARBA" id="ARBA00001946"/>
    </source>
</evidence>
<dbReference type="PROSITE" id="PS50975">
    <property type="entry name" value="ATP_GRASP"/>
    <property type="match status" value="1"/>
</dbReference>
<dbReference type="Gene3D" id="3.30.1490.20">
    <property type="entry name" value="ATP-grasp fold, A domain"/>
    <property type="match status" value="1"/>
</dbReference>
<protein>
    <submittedName>
        <fullName evidence="14">Carbamoyl phosphate synthase large subunit</fullName>
    </submittedName>
</protein>
<evidence type="ECO:0000256" key="5">
    <source>
        <dbReference type="ARBA" id="ARBA00022723"/>
    </source>
</evidence>
<dbReference type="GO" id="GO:0004087">
    <property type="term" value="F:carbamoyl-phosphate synthase (ammonia) activity"/>
    <property type="evidence" value="ECO:0007669"/>
    <property type="project" value="UniProtKB-EC"/>
</dbReference>
<dbReference type="GO" id="GO:0006221">
    <property type="term" value="P:pyrimidine nucleotide biosynthetic process"/>
    <property type="evidence" value="ECO:0007669"/>
    <property type="project" value="UniProtKB-KW"/>
</dbReference>
<evidence type="ECO:0000313" key="14">
    <source>
        <dbReference type="EMBL" id="PMB83290.1"/>
    </source>
</evidence>
<keyword evidence="8 12" id="KW-0067">ATP-binding</keyword>
<dbReference type="SUPFAM" id="SSF48108">
    <property type="entry name" value="Carbamoyl phosphate synthetase, large subunit connection domain"/>
    <property type="match status" value="1"/>
</dbReference>
<dbReference type="Gene3D" id="3.30.470.20">
    <property type="entry name" value="ATP-grasp fold, B domain"/>
    <property type="match status" value="1"/>
</dbReference>
<sequence length="843" mass="93595">MPKQTIKSVLVIGAGANDVQHGDELDAATFQITTAFKQLGIKTILADDNPFSISLENRAAIDHACIGSLNVENLVGLIERYHPHAILPTVGNKHAFELTQELLEKGIIQKREIRLLGVPEATVRQVNNPVLLSRTLHKMDAPMKSVVTVSNYQDALEEAQKLGYPVIIRSVLPKSNSTRQIVHDQRELATAVQSCLSQSRAEQVLVQQSLAGYKEIEVIAQRDASGTMMMLSMVEDMDPIGIHAGDSVAFNPPQTLLDRQIQDMRDTAFAITRKLRIVGINHVQFALNPENGKFYVIKVSPYFDRMTSFVAQSTGYPIAAVCAQLYAGKLLRDIDLGPNYVHHAALVEPTMDHIAARVPVWGFTEIPEASRLLGTEKKSVGTVFGIGRNTIEALFKAIESRYREPADFHLAAQQKLTDDELIVKLVHPEAGRLFVLIEAMNRGYSVDELTEMTKIDPFYFEQINKMRLLIKEVSDNPNKEPVLIKAKGYGLSNQLIARLWKTTPQRIYQMLVDHQLTTKYKEIEPSAGEFDQHTNSFYSALEDENEGTKTAQPSAMVIGTGGLRLGLSNAGDYFVAAMMQQLHREGYHTVIVDTNPSSVALVSELSDKRYLEPPTPENIRQLLKVEQPQLLFVPASYSQLLAALKPVDLDCRLVILPDDRLPQLDNRAAKLVAFNYIFDGEYAYPLGTTTNLLSPEQLNYQSTAIRYPAEVPDYAFQSVSDQASNAVMTKDEPGLYQVIFVKAGDEYHQLGVQPLPLTETAFLSKVLQVSLPGVFTQLLTGSLADKAVIDSLKQAIDPGVVTYRATFPFKALHVRDGVPAINKIIGARMQFLTSHHQDEQTGK</sequence>
<dbReference type="Gene3D" id="3.40.50.20">
    <property type="match status" value="2"/>
</dbReference>
<dbReference type="AlphaFoldDB" id="A0A2J6NPP4"/>
<dbReference type="Pfam" id="PF02786">
    <property type="entry name" value="CPSase_L_D2"/>
    <property type="match status" value="1"/>
</dbReference>
<comment type="caution">
    <text evidence="14">The sequence shown here is derived from an EMBL/GenBank/DDBJ whole genome shotgun (WGS) entry which is preliminary data.</text>
</comment>
<evidence type="ECO:0000256" key="3">
    <source>
        <dbReference type="ARBA" id="ARBA00009799"/>
    </source>
</evidence>
<dbReference type="Gene3D" id="1.10.1030.10">
    <property type="entry name" value="Carbamoyl-phosphate synthetase, large subunit oligomerisation domain"/>
    <property type="match status" value="1"/>
</dbReference>
<dbReference type="SMART" id="SM01096">
    <property type="entry name" value="CPSase_L_D3"/>
    <property type="match status" value="1"/>
</dbReference>
<evidence type="ECO:0000313" key="15">
    <source>
        <dbReference type="Proteomes" id="UP000239920"/>
    </source>
</evidence>
<keyword evidence="7 12" id="KW-0547">Nucleotide-binding</keyword>
<keyword evidence="6" id="KW-0677">Repeat</keyword>
<dbReference type="PANTHER" id="PTHR11405">
    <property type="entry name" value="CARBAMOYLTRANSFERASE FAMILY MEMBER"/>
    <property type="match status" value="1"/>
</dbReference>
<dbReference type="SUPFAM" id="SSF52440">
    <property type="entry name" value="PreATP-grasp domain"/>
    <property type="match status" value="2"/>
</dbReference>
<keyword evidence="4" id="KW-0436">Ligase</keyword>
<dbReference type="GO" id="GO:0005524">
    <property type="term" value="F:ATP binding"/>
    <property type="evidence" value="ECO:0007669"/>
    <property type="project" value="UniProtKB-UniRule"/>
</dbReference>
<comment type="similarity">
    <text evidence="3">Belongs to the CarB family.</text>
</comment>
<dbReference type="GO" id="GO:0006541">
    <property type="term" value="P:glutamine metabolic process"/>
    <property type="evidence" value="ECO:0007669"/>
    <property type="project" value="TreeGrafter"/>
</dbReference>
<dbReference type="InterPro" id="IPR058047">
    <property type="entry name" value="CPSase_preATP-grasp"/>
</dbReference>
<evidence type="ECO:0000256" key="10">
    <source>
        <dbReference type="ARBA" id="ARBA00023211"/>
    </source>
</evidence>